<dbReference type="EC" id="1.1.1.133" evidence="3 6"/>
<dbReference type="GO" id="GO:0005829">
    <property type="term" value="C:cytosol"/>
    <property type="evidence" value="ECO:0007669"/>
    <property type="project" value="TreeGrafter"/>
</dbReference>
<comment type="function">
    <text evidence="6">Catalyzes the reduction of dTDP-6-deoxy-L-lyxo-4-hexulose to yield dTDP-L-rhamnose.</text>
</comment>
<dbReference type="Gene3D" id="3.90.25.10">
    <property type="entry name" value="UDP-galactose 4-epimerase, domain 1"/>
    <property type="match status" value="1"/>
</dbReference>
<evidence type="ECO:0000256" key="4">
    <source>
        <dbReference type="ARBA" id="ARBA00017099"/>
    </source>
</evidence>
<dbReference type="SUPFAM" id="SSF51735">
    <property type="entry name" value="NAD(P)-binding Rossmann-fold domains"/>
    <property type="match status" value="1"/>
</dbReference>
<evidence type="ECO:0000256" key="2">
    <source>
        <dbReference type="ARBA" id="ARBA00010944"/>
    </source>
</evidence>
<evidence type="ECO:0000256" key="1">
    <source>
        <dbReference type="ARBA" id="ARBA00004781"/>
    </source>
</evidence>
<comment type="catalytic activity">
    <reaction evidence="5">
        <text>dTDP-beta-L-rhamnose + NADP(+) = dTDP-4-dehydro-beta-L-rhamnose + NADPH + H(+)</text>
        <dbReference type="Rhea" id="RHEA:21796"/>
        <dbReference type="ChEBI" id="CHEBI:15378"/>
        <dbReference type="ChEBI" id="CHEBI:57510"/>
        <dbReference type="ChEBI" id="CHEBI:57783"/>
        <dbReference type="ChEBI" id="CHEBI:58349"/>
        <dbReference type="ChEBI" id="CHEBI:62830"/>
        <dbReference type="EC" id="1.1.1.133"/>
    </reaction>
</comment>
<dbReference type="OrthoDB" id="9803892at2"/>
<comment type="pathway">
    <text evidence="1 6">Carbohydrate biosynthesis; dTDP-L-rhamnose biosynthesis.</text>
</comment>
<feature type="domain" description="RmlD-like substrate binding" evidence="7">
    <location>
        <begin position="10"/>
        <end position="298"/>
    </location>
</feature>
<dbReference type="UniPathway" id="UPA00124"/>
<dbReference type="Gene3D" id="3.40.50.720">
    <property type="entry name" value="NAD(P)-binding Rossmann-like Domain"/>
    <property type="match status" value="1"/>
</dbReference>
<dbReference type="STRING" id="570519.SAMN04488116_1911"/>
<dbReference type="InterPro" id="IPR029903">
    <property type="entry name" value="RmlD-like-bd"/>
</dbReference>
<sequence length="306" mass="34406">MSFKITDNTKVYIAGCGGMLGESVYQTFTDTKCTVKATDINLTAPWLSYADVSDYSEISKDIKSFAPDLIINLAALTDLEYCEKNQEQTWLYNALGPENIGLIANELDVPVVYISTAGIVDGKQDVYNDFDEVNPLSIYAKAKYHGEVFTQNHVRKFFVFRAGWMMGGGPGKDKKFVNKIYKQLKSGQKELFVVDDKLGTPTYTKSFAKGILEVVQSGLYGVYNQVCNGDCSRFDVAKEFVRLLGLEKDVKVTKVDSDYFKAEYFAPRPFSEKLVNLKLNARGLNVMPDWQEALEDYSKVFIEDLA</sequence>
<dbReference type="AlphaFoldDB" id="A0A1M5L2M0"/>
<dbReference type="EMBL" id="FQWL01000002">
    <property type="protein sequence ID" value="SHG59009.1"/>
    <property type="molecule type" value="Genomic_DNA"/>
</dbReference>
<keyword evidence="6" id="KW-0521">NADP</keyword>
<evidence type="ECO:0000313" key="9">
    <source>
        <dbReference type="Proteomes" id="UP000184532"/>
    </source>
</evidence>
<dbReference type="Proteomes" id="UP000184532">
    <property type="component" value="Unassembled WGS sequence"/>
</dbReference>
<dbReference type="GO" id="GO:0008831">
    <property type="term" value="F:dTDP-4-dehydrorhamnose reductase activity"/>
    <property type="evidence" value="ECO:0007669"/>
    <property type="project" value="UniProtKB-EC"/>
</dbReference>
<accession>A0A1M5L2M0</accession>
<dbReference type="Pfam" id="PF04321">
    <property type="entry name" value="RmlD_sub_bind"/>
    <property type="match status" value="1"/>
</dbReference>
<evidence type="ECO:0000313" key="8">
    <source>
        <dbReference type="EMBL" id="SHG59009.1"/>
    </source>
</evidence>
<dbReference type="PANTHER" id="PTHR10491:SF4">
    <property type="entry name" value="METHIONINE ADENOSYLTRANSFERASE 2 SUBUNIT BETA"/>
    <property type="match status" value="1"/>
</dbReference>
<comment type="similarity">
    <text evidence="2 6">Belongs to the dTDP-4-dehydrorhamnose reductase family.</text>
</comment>
<dbReference type="CDD" id="cd05254">
    <property type="entry name" value="dTDP_HR_like_SDR_e"/>
    <property type="match status" value="1"/>
</dbReference>
<gene>
    <name evidence="8" type="ORF">SAMN04488116_1911</name>
</gene>
<evidence type="ECO:0000256" key="5">
    <source>
        <dbReference type="ARBA" id="ARBA00048200"/>
    </source>
</evidence>
<keyword evidence="6" id="KW-0560">Oxidoreductase</keyword>
<dbReference type="InterPro" id="IPR036291">
    <property type="entry name" value="NAD(P)-bd_dom_sf"/>
</dbReference>
<dbReference type="RefSeq" id="WP_073178726.1">
    <property type="nucleotide sequence ID" value="NZ_FQWL01000002.1"/>
</dbReference>
<reference evidence="9" key="1">
    <citation type="submission" date="2016-11" db="EMBL/GenBank/DDBJ databases">
        <authorList>
            <person name="Varghese N."/>
            <person name="Submissions S."/>
        </authorList>
    </citation>
    <scope>NUCLEOTIDE SEQUENCE [LARGE SCALE GENOMIC DNA]</scope>
    <source>
        <strain evidence="9">DSM 22638</strain>
    </source>
</reference>
<keyword evidence="9" id="KW-1185">Reference proteome</keyword>
<organism evidence="8 9">
    <name type="scientific">Flagellimonas flava</name>
    <dbReference type="NCBI Taxonomy" id="570519"/>
    <lineage>
        <taxon>Bacteria</taxon>
        <taxon>Pseudomonadati</taxon>
        <taxon>Bacteroidota</taxon>
        <taxon>Flavobacteriia</taxon>
        <taxon>Flavobacteriales</taxon>
        <taxon>Flavobacteriaceae</taxon>
        <taxon>Flagellimonas</taxon>
    </lineage>
</organism>
<protein>
    <recommendedName>
        <fullName evidence="4 6">dTDP-4-dehydrorhamnose reductase</fullName>
        <ecNumber evidence="3 6">1.1.1.133</ecNumber>
    </recommendedName>
</protein>
<dbReference type="InterPro" id="IPR005913">
    <property type="entry name" value="dTDP_dehydrorham_reduct"/>
</dbReference>
<proteinExistence type="inferred from homology"/>
<evidence type="ECO:0000256" key="3">
    <source>
        <dbReference type="ARBA" id="ARBA00012929"/>
    </source>
</evidence>
<evidence type="ECO:0000256" key="6">
    <source>
        <dbReference type="RuleBase" id="RU364082"/>
    </source>
</evidence>
<evidence type="ECO:0000259" key="7">
    <source>
        <dbReference type="Pfam" id="PF04321"/>
    </source>
</evidence>
<name>A0A1M5L2M0_9FLAO</name>
<dbReference type="PANTHER" id="PTHR10491">
    <property type="entry name" value="DTDP-4-DEHYDRORHAMNOSE REDUCTASE"/>
    <property type="match status" value="1"/>
</dbReference>
<dbReference type="GO" id="GO:0019305">
    <property type="term" value="P:dTDP-rhamnose biosynthetic process"/>
    <property type="evidence" value="ECO:0007669"/>
    <property type="project" value="UniProtKB-UniPathway"/>
</dbReference>